<name>A0A914C7B6_9BILA</name>
<evidence type="ECO:0000313" key="1">
    <source>
        <dbReference type="Proteomes" id="UP000887540"/>
    </source>
</evidence>
<dbReference type="Proteomes" id="UP000887540">
    <property type="component" value="Unplaced"/>
</dbReference>
<dbReference type="AlphaFoldDB" id="A0A914C7B6"/>
<accession>A0A914C7B6</accession>
<protein>
    <submittedName>
        <fullName evidence="2">Uncharacterized protein</fullName>
    </submittedName>
</protein>
<reference evidence="2" key="1">
    <citation type="submission" date="2022-11" db="UniProtKB">
        <authorList>
            <consortium name="WormBaseParasite"/>
        </authorList>
    </citation>
    <scope>IDENTIFICATION</scope>
</reference>
<evidence type="ECO:0000313" key="2">
    <source>
        <dbReference type="WBParaSite" id="ACRNAN_Path_459.g1746.t1"/>
    </source>
</evidence>
<organism evidence="1 2">
    <name type="scientific">Acrobeloides nanus</name>
    <dbReference type="NCBI Taxonomy" id="290746"/>
    <lineage>
        <taxon>Eukaryota</taxon>
        <taxon>Metazoa</taxon>
        <taxon>Ecdysozoa</taxon>
        <taxon>Nematoda</taxon>
        <taxon>Chromadorea</taxon>
        <taxon>Rhabditida</taxon>
        <taxon>Tylenchina</taxon>
        <taxon>Cephalobomorpha</taxon>
        <taxon>Cephaloboidea</taxon>
        <taxon>Cephalobidae</taxon>
        <taxon>Acrobeloides</taxon>
    </lineage>
</organism>
<dbReference type="WBParaSite" id="ACRNAN_Path_459.g1746.t1">
    <property type="protein sequence ID" value="ACRNAN_Path_459.g1746.t1"/>
    <property type="gene ID" value="ACRNAN_Path_459.g1746"/>
</dbReference>
<proteinExistence type="predicted"/>
<sequence length="165" mass="17273">MPGSHDLVTFQGTNYTLPLSIADATSYPTTLVCDDRGQCQCPNFACCNLYITDGTSNGFDLTNLIFVCGFTSSIVCAPGKISTDACVYIGNAAGAMIAGSQIICSNSPITIQVTCNLDTTMCNPASQQFCSAPGIFTTVINGVTYTLGNPSPNRLICDTTALFFG</sequence>
<keyword evidence="1" id="KW-1185">Reference proteome</keyword>